<reference evidence="1 3" key="1">
    <citation type="submission" date="2019-09" db="EMBL/GenBank/DDBJ databases">
        <authorList>
            <person name="Mazhar S."/>
            <person name="Altermann E."/>
            <person name="Hill C."/>
            <person name="Mcauliffe O."/>
        </authorList>
    </citation>
    <scope>NUCLEOTIDE SEQUENCE [LARGE SCALE GENOMIC DNA]</scope>
    <source>
        <strain evidence="1 3">ATCC 51831</strain>
    </source>
</reference>
<dbReference type="Proteomes" id="UP001057381">
    <property type="component" value="Chromosome"/>
</dbReference>
<dbReference type="OrthoDB" id="2402463at2"/>
<sequence>MFKHLLSSIGFNGMTVDTLVARSQFDRHEHVTGIVRIERDDHHIDHIELTLIERVPNHDETSEFATYDRVLEKLSLTDNGDDIPFSFPVPARIQSLEHEFVIMTQLFIDGSVDASDEDYIQFI</sequence>
<dbReference type="InterPro" id="IPR009776">
    <property type="entry name" value="Spore_0_M"/>
</dbReference>
<reference evidence="2" key="2">
    <citation type="submission" date="2021-04" db="EMBL/GenBank/DDBJ databases">
        <title>Complete Genome Sequences of Macrococcus spp. from dog and cattle.</title>
        <authorList>
            <person name="Schwendener S."/>
            <person name="Perreten V."/>
        </authorList>
    </citation>
    <scope>NUCLEOTIDE SEQUENCE</scope>
    <source>
        <strain evidence="2">Epi0143-OL</strain>
    </source>
</reference>
<dbReference type="Pfam" id="PF07070">
    <property type="entry name" value="Spo0M"/>
    <property type="match status" value="1"/>
</dbReference>
<accession>A0A9Q9BNF2</accession>
<name>A0A9Q9BNF2_9STAP</name>
<evidence type="ECO:0000313" key="1">
    <source>
        <dbReference type="EMBL" id="KAA1040275.1"/>
    </source>
</evidence>
<dbReference type="AlphaFoldDB" id="A0A9Q9BNF2"/>
<dbReference type="Proteomes" id="UP000295735">
    <property type="component" value="Unassembled WGS sequence"/>
</dbReference>
<gene>
    <name evidence="1" type="ORF">ERX35_004600</name>
    <name evidence="2" type="ORF">KFV11_05690</name>
</gene>
<evidence type="ECO:0000313" key="3">
    <source>
        <dbReference type="Proteomes" id="UP000295735"/>
    </source>
</evidence>
<protein>
    <submittedName>
        <fullName evidence="2">Sporulation protein</fullName>
    </submittedName>
</protein>
<evidence type="ECO:0000313" key="2">
    <source>
        <dbReference type="EMBL" id="UTH12781.1"/>
    </source>
</evidence>
<proteinExistence type="predicted"/>
<dbReference type="EMBL" id="SCWC02000002">
    <property type="protein sequence ID" value="KAA1040275.1"/>
    <property type="molecule type" value="Genomic_DNA"/>
</dbReference>
<dbReference type="KEGG" id="mequ:KFV11_05690"/>
<evidence type="ECO:0000313" key="4">
    <source>
        <dbReference type="Proteomes" id="UP001057381"/>
    </source>
</evidence>
<organism evidence="2 4">
    <name type="scientific">Macrococcus equipercicus</name>
    <dbReference type="NCBI Taxonomy" id="69967"/>
    <lineage>
        <taxon>Bacteria</taxon>
        <taxon>Bacillati</taxon>
        <taxon>Bacillota</taxon>
        <taxon>Bacilli</taxon>
        <taxon>Bacillales</taxon>
        <taxon>Staphylococcaceae</taxon>
        <taxon>Macrococcus</taxon>
    </lineage>
</organism>
<dbReference type="EMBL" id="CP073809">
    <property type="protein sequence ID" value="UTH12781.1"/>
    <property type="molecule type" value="Genomic_DNA"/>
</dbReference>
<dbReference type="RefSeq" id="WP_149458738.1">
    <property type="nucleotide sequence ID" value="NZ_CP073809.1"/>
</dbReference>
<keyword evidence="3" id="KW-1185">Reference proteome</keyword>